<dbReference type="RefSeq" id="WP_143549406.1">
    <property type="nucleotide sequence ID" value="NZ_NIZW01000057.1"/>
</dbReference>
<dbReference type="InterPro" id="IPR035897">
    <property type="entry name" value="Toll_tir_struct_dom_sf"/>
</dbReference>
<comment type="caution">
    <text evidence="2">The sequence shown here is derived from an EMBL/GenBank/DDBJ whole genome shotgun (WGS) entry which is preliminary data.</text>
</comment>
<reference evidence="2 3" key="1">
    <citation type="submission" date="2017-06" db="EMBL/GenBank/DDBJ databases">
        <title>Description of Rhodopirellula bahusiensis sp. nov.</title>
        <authorList>
            <person name="Kizina J."/>
            <person name="Harder J."/>
        </authorList>
    </citation>
    <scope>NUCLEOTIDE SEQUENCE [LARGE SCALE GENOMIC DNA]</scope>
    <source>
        <strain evidence="2 3">SWK21</strain>
    </source>
</reference>
<dbReference type="InterPro" id="IPR000157">
    <property type="entry name" value="TIR_dom"/>
</dbReference>
<dbReference type="OrthoDB" id="583767at2"/>
<dbReference type="SUPFAM" id="SSF52200">
    <property type="entry name" value="Toll/Interleukin receptor TIR domain"/>
    <property type="match status" value="1"/>
</dbReference>
<name>A0A2G1VX84_9BACT</name>
<dbReference type="PROSITE" id="PS50104">
    <property type="entry name" value="TIR"/>
    <property type="match status" value="1"/>
</dbReference>
<dbReference type="AlphaFoldDB" id="A0A2G1VX84"/>
<dbReference type="EMBL" id="NIZW01000057">
    <property type="protein sequence ID" value="PHQ31382.1"/>
    <property type="molecule type" value="Genomic_DNA"/>
</dbReference>
<dbReference type="GO" id="GO:0007165">
    <property type="term" value="P:signal transduction"/>
    <property type="evidence" value="ECO:0007669"/>
    <property type="project" value="InterPro"/>
</dbReference>
<dbReference type="Gene3D" id="3.40.50.10140">
    <property type="entry name" value="Toll/interleukin-1 receptor homology (TIR) domain"/>
    <property type="match status" value="1"/>
</dbReference>
<evidence type="ECO:0000259" key="1">
    <source>
        <dbReference type="PROSITE" id="PS50104"/>
    </source>
</evidence>
<dbReference type="Proteomes" id="UP000225740">
    <property type="component" value="Unassembled WGS sequence"/>
</dbReference>
<accession>A0A2G1VX84</accession>
<feature type="domain" description="TIR" evidence="1">
    <location>
        <begin position="29"/>
        <end position="162"/>
    </location>
</feature>
<sequence>MARNVGLLFRNNSISKRRSKRKTKQRESFDYDAALSFSGKDRKLAGSIAREAKRLGLRIFYDRDNKAFMWGKSERVYHDVYGRQSRTVVPIVSVNYLDCEIARFEYDIAKQEAPNRDHEYILPVRCDGSLLPGLVGTTGYLSAEEYNARQIALLLKEKLSQLLDRDQPNCNGPVPFQHADERL</sequence>
<organism evidence="2 3">
    <name type="scientific">Rhodopirellula bahusiensis</name>
    <dbReference type="NCBI Taxonomy" id="2014065"/>
    <lineage>
        <taxon>Bacteria</taxon>
        <taxon>Pseudomonadati</taxon>
        <taxon>Planctomycetota</taxon>
        <taxon>Planctomycetia</taxon>
        <taxon>Pirellulales</taxon>
        <taxon>Pirellulaceae</taxon>
        <taxon>Rhodopirellula</taxon>
    </lineage>
</organism>
<feature type="non-terminal residue" evidence="2">
    <location>
        <position position="183"/>
    </location>
</feature>
<dbReference type="GeneID" id="90612300"/>
<evidence type="ECO:0000313" key="2">
    <source>
        <dbReference type="EMBL" id="PHQ31382.1"/>
    </source>
</evidence>
<proteinExistence type="predicted"/>
<evidence type="ECO:0000313" key="3">
    <source>
        <dbReference type="Proteomes" id="UP000225740"/>
    </source>
</evidence>
<keyword evidence="3" id="KW-1185">Reference proteome</keyword>
<dbReference type="Pfam" id="PF13676">
    <property type="entry name" value="TIR_2"/>
    <property type="match status" value="1"/>
</dbReference>
<gene>
    <name evidence="2" type="ORF">CEE69_31420</name>
</gene>
<protein>
    <recommendedName>
        <fullName evidence="1">TIR domain-containing protein</fullName>
    </recommendedName>
</protein>